<comment type="similarity">
    <text evidence="4 14">Belongs to the cytochrome P450 family.</text>
</comment>
<evidence type="ECO:0000256" key="11">
    <source>
        <dbReference type="ARBA" id="ARBA00023033"/>
    </source>
</evidence>
<evidence type="ECO:0000256" key="2">
    <source>
        <dbReference type="ARBA" id="ARBA00004174"/>
    </source>
</evidence>
<proteinExistence type="inferred from homology"/>
<dbReference type="GO" id="GO:0004508">
    <property type="term" value="F:steroid 17-alpha-monooxygenase activity"/>
    <property type="evidence" value="ECO:0007669"/>
    <property type="project" value="TreeGrafter"/>
</dbReference>
<evidence type="ECO:0000256" key="14">
    <source>
        <dbReference type="RuleBase" id="RU000461"/>
    </source>
</evidence>
<dbReference type="OrthoDB" id="1470350at2759"/>
<evidence type="ECO:0000256" key="13">
    <source>
        <dbReference type="PIRSR" id="PIRSR602401-1"/>
    </source>
</evidence>
<dbReference type="PROSITE" id="PS00086">
    <property type="entry name" value="CYTOCHROME_P450"/>
    <property type="match status" value="1"/>
</dbReference>
<keyword evidence="6 13" id="KW-0479">Metal-binding</keyword>
<dbReference type="GO" id="GO:0042448">
    <property type="term" value="P:progesterone metabolic process"/>
    <property type="evidence" value="ECO:0007669"/>
    <property type="project" value="TreeGrafter"/>
</dbReference>
<dbReference type="Gene3D" id="1.10.630.10">
    <property type="entry name" value="Cytochrome P450"/>
    <property type="match status" value="1"/>
</dbReference>
<evidence type="ECO:0000256" key="5">
    <source>
        <dbReference type="ARBA" id="ARBA00022617"/>
    </source>
</evidence>
<dbReference type="InterPro" id="IPR036396">
    <property type="entry name" value="Cyt_P450_sf"/>
</dbReference>
<dbReference type="GO" id="GO:0020037">
    <property type="term" value="F:heme binding"/>
    <property type="evidence" value="ECO:0007669"/>
    <property type="project" value="InterPro"/>
</dbReference>
<dbReference type="FunFam" id="1.10.630.10:FF:000238">
    <property type="entry name" value="Cytochrome P450 2A6"/>
    <property type="match status" value="1"/>
</dbReference>
<reference evidence="16" key="1">
    <citation type="submission" date="2025-08" db="UniProtKB">
        <authorList>
            <consortium name="RefSeq"/>
        </authorList>
    </citation>
    <scope>IDENTIFICATION</scope>
    <source>
        <tissue evidence="16">Whole sample</tissue>
    </source>
</reference>
<feature type="binding site" description="axial binding residue" evidence="13">
    <location>
        <position position="440"/>
    </location>
    <ligand>
        <name>heme</name>
        <dbReference type="ChEBI" id="CHEBI:30413"/>
    </ligand>
    <ligandPart>
        <name>Fe</name>
        <dbReference type="ChEBI" id="CHEBI:18248"/>
    </ligandPart>
</feature>
<dbReference type="GeneID" id="111135711"/>
<protein>
    <submittedName>
        <fullName evidence="16">Steroid 17-alpha-hydroxylase/17,20 lyase-like isoform X1</fullName>
    </submittedName>
</protein>
<evidence type="ECO:0000256" key="4">
    <source>
        <dbReference type="ARBA" id="ARBA00010617"/>
    </source>
</evidence>
<dbReference type="GO" id="GO:0042446">
    <property type="term" value="P:hormone biosynthetic process"/>
    <property type="evidence" value="ECO:0007669"/>
    <property type="project" value="TreeGrafter"/>
</dbReference>
<dbReference type="PANTHER" id="PTHR24289">
    <property type="entry name" value="STEROID 17-ALPHA-HYDROXYLASE/17,20 LYASE"/>
    <property type="match status" value="1"/>
</dbReference>
<keyword evidence="8" id="KW-0492">Microsome</keyword>
<keyword evidence="7" id="KW-0256">Endoplasmic reticulum</keyword>
<name>A0A8B8EP63_CRAVI</name>
<dbReference type="PRINTS" id="PR00385">
    <property type="entry name" value="P450"/>
</dbReference>
<dbReference type="InterPro" id="IPR001128">
    <property type="entry name" value="Cyt_P450"/>
</dbReference>
<dbReference type="AlphaFoldDB" id="A0A8B8EP63"/>
<evidence type="ECO:0000256" key="10">
    <source>
        <dbReference type="ARBA" id="ARBA00023004"/>
    </source>
</evidence>
<dbReference type="GO" id="GO:0005506">
    <property type="term" value="F:iron ion binding"/>
    <property type="evidence" value="ECO:0007669"/>
    <property type="project" value="InterPro"/>
</dbReference>
<evidence type="ECO:0000256" key="9">
    <source>
        <dbReference type="ARBA" id="ARBA00023002"/>
    </source>
</evidence>
<comment type="cofactor">
    <cofactor evidence="1 13">
        <name>heme</name>
        <dbReference type="ChEBI" id="CHEBI:30413"/>
    </cofactor>
</comment>
<dbReference type="KEGG" id="cvn:111135711"/>
<dbReference type="InterPro" id="IPR002401">
    <property type="entry name" value="Cyt_P450_E_grp-I"/>
</dbReference>
<keyword evidence="9 14" id="KW-0560">Oxidoreductase</keyword>
<evidence type="ECO:0000256" key="3">
    <source>
        <dbReference type="ARBA" id="ARBA00004406"/>
    </source>
</evidence>
<evidence type="ECO:0000256" key="7">
    <source>
        <dbReference type="ARBA" id="ARBA00022824"/>
    </source>
</evidence>
<keyword evidence="11 14" id="KW-0503">Monooxygenase</keyword>
<evidence type="ECO:0000256" key="6">
    <source>
        <dbReference type="ARBA" id="ARBA00022723"/>
    </source>
</evidence>
<keyword evidence="5 13" id="KW-0349">Heme</keyword>
<comment type="subcellular location">
    <subcellularLocation>
        <location evidence="3">Endoplasmic reticulum membrane</location>
        <topology evidence="3">Peripheral membrane protein</topology>
    </subcellularLocation>
    <subcellularLocation>
        <location evidence="2">Microsome membrane</location>
        <topology evidence="2">Peripheral membrane protein</topology>
    </subcellularLocation>
</comment>
<evidence type="ECO:0000313" key="15">
    <source>
        <dbReference type="Proteomes" id="UP000694844"/>
    </source>
</evidence>
<evidence type="ECO:0000256" key="8">
    <source>
        <dbReference type="ARBA" id="ARBA00022848"/>
    </source>
</evidence>
<gene>
    <name evidence="16" type="primary">LOC111135711</name>
</gene>
<dbReference type="GO" id="GO:0005789">
    <property type="term" value="C:endoplasmic reticulum membrane"/>
    <property type="evidence" value="ECO:0007669"/>
    <property type="project" value="UniProtKB-SubCell"/>
</dbReference>
<dbReference type="Pfam" id="PF00067">
    <property type="entry name" value="p450"/>
    <property type="match status" value="1"/>
</dbReference>
<organism evidence="15 16">
    <name type="scientific">Crassostrea virginica</name>
    <name type="common">Eastern oyster</name>
    <dbReference type="NCBI Taxonomy" id="6565"/>
    <lineage>
        <taxon>Eukaryota</taxon>
        <taxon>Metazoa</taxon>
        <taxon>Spiralia</taxon>
        <taxon>Lophotrochozoa</taxon>
        <taxon>Mollusca</taxon>
        <taxon>Bivalvia</taxon>
        <taxon>Autobranchia</taxon>
        <taxon>Pteriomorphia</taxon>
        <taxon>Ostreida</taxon>
        <taxon>Ostreoidea</taxon>
        <taxon>Ostreidae</taxon>
        <taxon>Crassostrea</taxon>
    </lineage>
</organism>
<keyword evidence="15" id="KW-1185">Reference proteome</keyword>
<dbReference type="RefSeq" id="XP_022341716.1">
    <property type="nucleotide sequence ID" value="XM_022486008.1"/>
</dbReference>
<evidence type="ECO:0000256" key="12">
    <source>
        <dbReference type="ARBA" id="ARBA00023136"/>
    </source>
</evidence>
<accession>A0A8B8EP63</accession>
<dbReference type="PANTHER" id="PTHR24289:SF1">
    <property type="entry name" value="STEROID 17-ALPHA-HYDROXYLASE_17,20 LYASE"/>
    <property type="match status" value="1"/>
</dbReference>
<dbReference type="InterPro" id="IPR017972">
    <property type="entry name" value="Cyt_P450_CS"/>
</dbReference>
<evidence type="ECO:0000313" key="16">
    <source>
        <dbReference type="RefSeq" id="XP_022341716.1"/>
    </source>
</evidence>
<dbReference type="PRINTS" id="PR00463">
    <property type="entry name" value="EP450I"/>
</dbReference>
<dbReference type="Proteomes" id="UP000694844">
    <property type="component" value="Chromosome 5"/>
</dbReference>
<sequence>MLLELIATCCLIVSFIPLLASVASLVSPLLSKKLRVPCIPRRWPIVGNAFQLPMNRCHIIFSEWSKRYGAVFEVKLFNEKIVVLNDYDSIHEALVQAGSTFAGRPRMHRTDQKERCKNSIVWQTYTQKLVLLRKEVHRSLKMYGPGLQTLEDVCKPELEFLMDKIQEMGNKPFDPSGIFFDSVCNVMLYFLLGLRFQSCSREIETIREMSKLFNETFGAGDGKRLDVIPWLRFGQNEETRRLEKALGIRDCLWDSLVKRHRMFSEKSVIGHLQTLKGEGSDIDDNTIKECFTNLILAGVDTTATSLSCLILILLNNRHLQTQIQMEIDRVFPDGSFPALSGRHHTPFIEAVILELLRYISHVPLAVPHSTLENASISGYHIDAHSTVYMNLWASHHDESVWPNPWKFDPSRFLDDRGSLHGPQHPSRKRLLVFGAGRRVCLGETFAKNRLYLFVTVLLQRFTFVPEDPGTLPEVDPRSYDLGLVLHPKPFRVKAIIREQKS</sequence>
<keyword evidence="10 13" id="KW-0408">Iron</keyword>
<evidence type="ECO:0000256" key="1">
    <source>
        <dbReference type="ARBA" id="ARBA00001971"/>
    </source>
</evidence>
<keyword evidence="12" id="KW-0472">Membrane</keyword>
<dbReference type="SUPFAM" id="SSF48264">
    <property type="entry name" value="Cytochrome P450"/>
    <property type="match status" value="1"/>
</dbReference>